<organism evidence="2 3">
    <name type="scientific">Coprococcus ammoniilyticus</name>
    <dbReference type="NCBI Taxonomy" id="2981785"/>
    <lineage>
        <taxon>Bacteria</taxon>
        <taxon>Bacillati</taxon>
        <taxon>Bacillota</taxon>
        <taxon>Clostridia</taxon>
        <taxon>Lachnospirales</taxon>
        <taxon>Lachnospiraceae</taxon>
        <taxon>Coprococcus</taxon>
    </lineage>
</organism>
<comment type="similarity">
    <text evidence="1">Belongs to the SecB family.</text>
</comment>
<dbReference type="InterPro" id="IPR035958">
    <property type="entry name" value="SecB-like_sf"/>
</dbReference>
<evidence type="ECO:0000256" key="1">
    <source>
        <dbReference type="ARBA" id="ARBA00009990"/>
    </source>
</evidence>
<dbReference type="SUPFAM" id="SSF54611">
    <property type="entry name" value="SecB-like"/>
    <property type="match status" value="1"/>
</dbReference>
<dbReference type="Pfam" id="PF02556">
    <property type="entry name" value="SecB"/>
    <property type="match status" value="1"/>
</dbReference>
<dbReference type="InterPro" id="IPR003708">
    <property type="entry name" value="SecB"/>
</dbReference>
<proteinExistence type="inferred from homology"/>
<dbReference type="RefSeq" id="WP_349116034.1">
    <property type="nucleotide sequence ID" value="NZ_JBBNFM010000005.1"/>
</dbReference>
<accession>A0ABV1EHZ9</accession>
<gene>
    <name evidence="2" type="ORF">AAAT04_09200</name>
</gene>
<dbReference type="EMBL" id="JBBNFM010000005">
    <property type="protein sequence ID" value="MEQ2454211.1"/>
    <property type="molecule type" value="Genomic_DNA"/>
</dbReference>
<evidence type="ECO:0000313" key="3">
    <source>
        <dbReference type="Proteomes" id="UP001482186"/>
    </source>
</evidence>
<sequence>MESAFQYKKPYLQKVDYLINKEFDPKGKSSVEIQVNMSVELNKDSELSEATVALHVEIGEKDERSPYYIAVTEEARFKWDSGLTEEQIDRLLNQNAPTLLLSYIRPLVSQLTASSPYGAYDIPFMNFTEKR</sequence>
<dbReference type="Gene3D" id="3.10.420.10">
    <property type="entry name" value="SecB-like"/>
    <property type="match status" value="1"/>
</dbReference>
<dbReference type="Proteomes" id="UP001482186">
    <property type="component" value="Unassembled WGS sequence"/>
</dbReference>
<protein>
    <submittedName>
        <fullName evidence="2">Protein-export chaperone SecB</fullName>
    </submittedName>
</protein>
<comment type="caution">
    <text evidence="2">The sequence shown here is derived from an EMBL/GenBank/DDBJ whole genome shotgun (WGS) entry which is preliminary data.</text>
</comment>
<name>A0ABV1EHZ9_9FIRM</name>
<reference evidence="2 3" key="1">
    <citation type="submission" date="2024-04" db="EMBL/GenBank/DDBJ databases">
        <title>Human intestinal bacterial collection.</title>
        <authorList>
            <person name="Pauvert C."/>
            <person name="Hitch T.C.A."/>
            <person name="Clavel T."/>
        </authorList>
    </citation>
    <scope>NUCLEOTIDE SEQUENCE [LARGE SCALE GENOMIC DNA]</scope>
    <source>
        <strain evidence="2 3">CLA-AA-H141</strain>
    </source>
</reference>
<keyword evidence="3" id="KW-1185">Reference proteome</keyword>
<evidence type="ECO:0000313" key="2">
    <source>
        <dbReference type="EMBL" id="MEQ2454211.1"/>
    </source>
</evidence>